<feature type="domain" description="DNA polymerase delta/zeta catalytic subunit N-terminal" evidence="25">
    <location>
        <begin position="66"/>
        <end position="146"/>
    </location>
</feature>
<keyword evidence="5 20" id="KW-0808">Transferase</keyword>
<comment type="catalytic activity">
    <reaction evidence="18 20">
        <text>DNA(n) + a 2'-deoxyribonucleoside 5'-triphosphate = DNA(n+1) + diphosphate</text>
        <dbReference type="Rhea" id="RHEA:22508"/>
        <dbReference type="Rhea" id="RHEA-COMP:17339"/>
        <dbReference type="Rhea" id="RHEA-COMP:17340"/>
        <dbReference type="ChEBI" id="CHEBI:33019"/>
        <dbReference type="ChEBI" id="CHEBI:61560"/>
        <dbReference type="ChEBI" id="CHEBI:173112"/>
        <dbReference type="EC" id="2.7.7.7"/>
    </reaction>
</comment>
<evidence type="ECO:0000256" key="11">
    <source>
        <dbReference type="ARBA" id="ARBA00022833"/>
    </source>
</evidence>
<dbReference type="SUPFAM" id="SSF53098">
    <property type="entry name" value="Ribonuclease H-like"/>
    <property type="match status" value="1"/>
</dbReference>
<feature type="region of interest" description="Disordered" evidence="21">
    <location>
        <begin position="772"/>
        <end position="797"/>
    </location>
</feature>
<dbReference type="EMBL" id="OX459121">
    <property type="protein sequence ID" value="CAI9102201.1"/>
    <property type="molecule type" value="Genomic_DNA"/>
</dbReference>
<evidence type="ECO:0000256" key="21">
    <source>
        <dbReference type="SAM" id="MobiDB-lite"/>
    </source>
</evidence>
<keyword evidence="11 20" id="KW-0862">Zinc</keyword>
<dbReference type="Pfam" id="PF03104">
    <property type="entry name" value="DNA_pol_B_exo1"/>
    <property type="match status" value="1"/>
</dbReference>
<dbReference type="GO" id="GO:0042276">
    <property type="term" value="P:error-prone translesion synthesis"/>
    <property type="evidence" value="ECO:0007669"/>
    <property type="project" value="TreeGrafter"/>
</dbReference>
<keyword evidence="16" id="KW-0234">DNA repair</keyword>
<dbReference type="CDD" id="cd05778">
    <property type="entry name" value="DNA_polB_zeta_exo"/>
    <property type="match status" value="1"/>
</dbReference>
<evidence type="ECO:0000256" key="2">
    <source>
        <dbReference type="ARBA" id="ARBA00004123"/>
    </source>
</evidence>
<accession>A0AAV1D4C4</accession>
<evidence type="ECO:0000256" key="19">
    <source>
        <dbReference type="ARBA" id="ARBA00066055"/>
    </source>
</evidence>
<dbReference type="FunFam" id="3.30.420.10:FF:000082">
    <property type="entry name" value="DNA polymerase"/>
    <property type="match status" value="1"/>
</dbReference>
<evidence type="ECO:0000313" key="27">
    <source>
        <dbReference type="EMBL" id="CAI9102201.1"/>
    </source>
</evidence>
<evidence type="ECO:0000256" key="6">
    <source>
        <dbReference type="ARBA" id="ARBA00022695"/>
    </source>
</evidence>
<dbReference type="InterPro" id="IPR025687">
    <property type="entry name" value="Znf-C4pol"/>
</dbReference>
<organism evidence="27 28">
    <name type="scientific">Oldenlandia corymbosa var. corymbosa</name>
    <dbReference type="NCBI Taxonomy" id="529605"/>
    <lineage>
        <taxon>Eukaryota</taxon>
        <taxon>Viridiplantae</taxon>
        <taxon>Streptophyta</taxon>
        <taxon>Embryophyta</taxon>
        <taxon>Tracheophyta</taxon>
        <taxon>Spermatophyta</taxon>
        <taxon>Magnoliopsida</taxon>
        <taxon>eudicotyledons</taxon>
        <taxon>Gunneridae</taxon>
        <taxon>Pentapetalae</taxon>
        <taxon>asterids</taxon>
        <taxon>lamiids</taxon>
        <taxon>Gentianales</taxon>
        <taxon>Rubiaceae</taxon>
        <taxon>Rubioideae</taxon>
        <taxon>Spermacoceae</taxon>
        <taxon>Hedyotis-Oldenlandia complex</taxon>
        <taxon>Oldenlandia</taxon>
    </lineage>
</organism>
<dbReference type="Pfam" id="PF00136">
    <property type="entry name" value="DNA_pol_B"/>
    <property type="match status" value="1"/>
</dbReference>
<evidence type="ECO:0000256" key="1">
    <source>
        <dbReference type="ARBA" id="ARBA00001966"/>
    </source>
</evidence>
<reference evidence="27" key="1">
    <citation type="submission" date="2023-03" db="EMBL/GenBank/DDBJ databases">
        <authorList>
            <person name="Julca I."/>
        </authorList>
    </citation>
    <scope>NUCLEOTIDE SEQUENCE</scope>
</reference>
<keyword evidence="6 20" id="KW-0548">Nucleotidyltransferase</keyword>
<feature type="region of interest" description="Disordered" evidence="21">
    <location>
        <begin position="985"/>
        <end position="1040"/>
    </location>
</feature>
<evidence type="ECO:0000259" key="24">
    <source>
        <dbReference type="Pfam" id="PF14260"/>
    </source>
</evidence>
<gene>
    <name evidence="27" type="ORF">OLC1_LOCUS11598</name>
</gene>
<dbReference type="InterPro" id="IPR036397">
    <property type="entry name" value="RNaseH_sf"/>
</dbReference>
<evidence type="ECO:0000256" key="4">
    <source>
        <dbReference type="ARBA" id="ARBA00022485"/>
    </source>
</evidence>
<dbReference type="Gene3D" id="1.10.132.60">
    <property type="entry name" value="DNA polymerase family B, C-terminal domain"/>
    <property type="match status" value="1"/>
</dbReference>
<dbReference type="PANTHER" id="PTHR45812:SF1">
    <property type="entry name" value="DNA POLYMERASE ZETA CATALYTIC SUBUNIT"/>
    <property type="match status" value="1"/>
</dbReference>
<keyword evidence="14 20" id="KW-0411">Iron-sulfur</keyword>
<keyword evidence="8 20" id="KW-0479">Metal-binding</keyword>
<dbReference type="GO" id="GO:0005634">
    <property type="term" value="C:nucleus"/>
    <property type="evidence" value="ECO:0007669"/>
    <property type="project" value="UniProtKB-SubCell"/>
</dbReference>
<evidence type="ECO:0000256" key="7">
    <source>
        <dbReference type="ARBA" id="ARBA00022705"/>
    </source>
</evidence>
<evidence type="ECO:0000256" key="10">
    <source>
        <dbReference type="ARBA" id="ARBA00022771"/>
    </source>
</evidence>
<dbReference type="InterPro" id="IPR012337">
    <property type="entry name" value="RNaseH-like_sf"/>
</dbReference>
<evidence type="ECO:0000313" key="28">
    <source>
        <dbReference type="Proteomes" id="UP001161247"/>
    </source>
</evidence>
<feature type="domain" description="DNA-directed DNA polymerase family B exonuclease" evidence="23">
    <location>
        <begin position="1091"/>
        <end position="1290"/>
    </location>
</feature>
<comment type="similarity">
    <text evidence="3 20">Belongs to the DNA polymerase type-B family.</text>
</comment>
<dbReference type="InterPro" id="IPR056435">
    <property type="entry name" value="DPOD/Z_N"/>
</dbReference>
<sequence length="1949" mass="216022">MGDSLEPNSKIFSVRIVSLDYYMSPPIPGFDISYSSFHGGKVNEVPVIRIYGSTPGGQKTCLHVHGALPYLYVPCSELSLQPEEEGIAFTNSMSLAIEKALKLKSSAGSKRQHVHGCSLVRAKKFYGHHSSEELFLKIYLYYPQDVPRLSNLLLAGAILDKILQPHESHIPYLLQFKVDYNLYGMGHLHLTKLKFRHPVPDVYYSRKAVLSVSQADAGGDPCLDSPTWTSSTIPDGWTWQSCQPDTTTVDNKLSVVKRQSTSELEGDAVVEDILNQLYMSYTSLSQTHSEMKMVQSLIPIWEELDRSGGQCLAVPPDPGKPLPQDVLRTLSHWLETEKFLSKLSDVTGNSSSSEQCFRSLTDEVNLINSGDSEHKAKEMLISLEGTSSNGSLPSGNFLGSQDEDVKKICKEPNVKLPSVDQYHCSPSLGPSHMKASDQDALGLLKWLASSQAEEEINSDDELAHQTILSPLLPSSMMNEVLEKANADIENQSQQECQDILDSIDDVAGTEESSGKAGPEQCNLSSNTLHTGTSNHFNNSDSLIAVPDESFSDVKYESESSQNSSLNNFGCKRKKKPEWGHLPVSSSQNKDVVNKFPSTSKGDADIIVGCSMRDLMRKKRCFRNELSDSKVPLVGEVLLKEEARAETYSCREQINYSGRNFHASASSQASVIDKLVGYGSAALEESAKDFDVTSDELDRSMHDKSSLFLENANNLVENISKDRPSPFSQHLHADSSQVKFSASQKCGGKDSSKLLGEFRKDILQKDATVLSRPTLISNESPEKNGSVSNSSSKRQNTWDETDLQIQNLKDMGCLAGHTHQIQVDGRPEEDSNLPETCSSMFPAGSLKADPVELIGFTFCKKPPVIDSTYELGENSAMSCSIALEPPAMKEVAEKISIHNGVPDDVLPFFMKENLEDTELQNISGVAEHSSRQEKFFGVPVHYHNDGSYLYMLTPARSPPSEEHVERWLSSEGRNVLLSDCNAETTVLSTPSKPLRPDVVKSESPLCPVSDPDLLDSGSNGHDKEHSKGEAESHISEVRSIQKDDCKTMASKSSTVLSQDISQLSGPDVKSKLTPLSQMGFRDPAGVAGRQQITMVSVEIHAGCRGDLRPDPRFDAIDIITLVFQEDDGVTSDAFMLLLSDTDKNGQNLDGICNCKLLVFDEEKEMLNHFVKLISLVDPDILIGWDIQAGSLGFLAERAANLGIGLLNNISRTPSQLHRASEFSNNCDKSVADEMFLKPEISHSVKLEDSMVEDEWGRTHASGVHVGGRIVLNVWRLMRGEVKLNMYTLEAVAEAVLKKKVPYIPHNVLTKWFSSGSARARYRCMEYVLEKSKLNLHILNQHDLINRTSELARVFGIDFFSVLSRGSQYRVESMLLRLAHSQNYVAISPGNLQVACQPAMECLPLVMEPESGFYSDPVIVLDFQSLYPSMIIAYNLCFCTCLGKITPSTANVLGVSSYSPDMKVLQSLKHELLLTPNGVLYVPSTVRKGVLPRLLDEILSTRIMVKQAMKKLGPSNQVLHRIFNARQLALKLISNVTYGYTAAGFSGRMPCAELADSIVQCGRRTLENAISFINSHDKWKARVIYGDTDSMFVLLKGRSVEETFQIGDEIASAVTAMNPNPVVLKMEKVYYPCFLLTKKRYVGYSYESPGQRNPKFDAKGIETVRRDSCGAVSKTMEKSLRVFFEHPNIDKVKTYLLRQWTRIISGRISLEDFIFAKEVRLGTYRASSVPPAAIVATKAMRADPRAEPRYGERVPYVVVHGEPGARLVDMVVDPMEVLAIDSPYRLNEVYYIKKQIIPALQRVFGLVGADLNQWFAEMPRPEKVAVGKRHLFASSHNKTRIDSYYLSKHCVLCGALVQAKTYLCLECSRNEATVAIALTGRTAKLEKDIQHLVAICRHCGGGDWLVESGVKCTSLACSIFYERRKTQKELKSCSAIATELGLYPECVVEWF</sequence>
<dbReference type="Gene3D" id="3.30.420.10">
    <property type="entry name" value="Ribonuclease H-like superfamily/Ribonuclease H"/>
    <property type="match status" value="1"/>
</dbReference>
<keyword evidence="9" id="KW-0227">DNA damage</keyword>
<feature type="domain" description="C4-type zinc-finger of DNA polymerase delta" evidence="24">
    <location>
        <begin position="1848"/>
        <end position="1921"/>
    </location>
</feature>
<keyword evidence="17 20" id="KW-0539">Nucleus</keyword>
<name>A0AAV1D4C4_OLDCO</name>
<dbReference type="InterPro" id="IPR043502">
    <property type="entry name" value="DNA/RNA_pol_sf"/>
</dbReference>
<dbReference type="GO" id="GO:0016035">
    <property type="term" value="C:zeta DNA polymerase complex"/>
    <property type="evidence" value="ECO:0007669"/>
    <property type="project" value="InterPro"/>
</dbReference>
<feature type="domain" description="DNA-directed DNA polymerase family B multifunctional" evidence="22">
    <location>
        <begin position="1357"/>
        <end position="1802"/>
    </location>
</feature>
<protein>
    <recommendedName>
        <fullName evidence="20">DNA polymerase</fullName>
        <ecNumber evidence="20">2.7.7.7</ecNumber>
    </recommendedName>
</protein>
<dbReference type="FunFam" id="3.30.342.10:FF:000014">
    <property type="entry name" value="DNA polymerase"/>
    <property type="match status" value="1"/>
</dbReference>
<dbReference type="Gene3D" id="3.90.1600.10">
    <property type="entry name" value="Palm domain of DNA polymerase"/>
    <property type="match status" value="1"/>
</dbReference>
<dbReference type="PRINTS" id="PR00106">
    <property type="entry name" value="DNAPOLB"/>
</dbReference>
<comment type="subcellular location">
    <subcellularLocation>
        <location evidence="2 20">Nucleus</location>
    </subcellularLocation>
</comment>
<dbReference type="InterPro" id="IPR030559">
    <property type="entry name" value="PolZ_Rev3"/>
</dbReference>
<evidence type="ECO:0000256" key="5">
    <source>
        <dbReference type="ARBA" id="ARBA00022679"/>
    </source>
</evidence>
<evidence type="ECO:0000256" key="9">
    <source>
        <dbReference type="ARBA" id="ARBA00022763"/>
    </source>
</evidence>
<keyword evidence="10 20" id="KW-0863">Zinc-finger</keyword>
<keyword evidence="12 20" id="KW-0239">DNA-directed DNA polymerase</keyword>
<dbReference type="InterPro" id="IPR056447">
    <property type="entry name" value="REV3_N"/>
</dbReference>
<evidence type="ECO:0000256" key="13">
    <source>
        <dbReference type="ARBA" id="ARBA00023004"/>
    </source>
</evidence>
<evidence type="ECO:0000259" key="25">
    <source>
        <dbReference type="Pfam" id="PF24055"/>
    </source>
</evidence>
<dbReference type="Gene3D" id="1.10.287.690">
    <property type="entry name" value="Helix hairpin bin"/>
    <property type="match status" value="1"/>
</dbReference>
<dbReference type="FunFam" id="1.10.287.690:FF:000002">
    <property type="entry name" value="DNA polymerase zeta"/>
    <property type="match status" value="1"/>
</dbReference>
<feature type="compositionally biased region" description="Polar residues" evidence="21">
    <location>
        <begin position="521"/>
        <end position="534"/>
    </location>
</feature>
<dbReference type="GO" id="GO:0008270">
    <property type="term" value="F:zinc ion binding"/>
    <property type="evidence" value="ECO:0007669"/>
    <property type="project" value="UniProtKB-KW"/>
</dbReference>
<evidence type="ECO:0000256" key="15">
    <source>
        <dbReference type="ARBA" id="ARBA00023125"/>
    </source>
</evidence>
<proteinExistence type="inferred from homology"/>
<evidence type="ECO:0000256" key="8">
    <source>
        <dbReference type="ARBA" id="ARBA00022723"/>
    </source>
</evidence>
<dbReference type="FunFam" id="1.10.132.60:FF:000007">
    <property type="entry name" value="DNA polymerase"/>
    <property type="match status" value="1"/>
</dbReference>
<dbReference type="GO" id="GO:0000724">
    <property type="term" value="P:double-strand break repair via homologous recombination"/>
    <property type="evidence" value="ECO:0007669"/>
    <property type="project" value="TreeGrafter"/>
</dbReference>
<evidence type="ECO:0000259" key="22">
    <source>
        <dbReference type="Pfam" id="PF00136"/>
    </source>
</evidence>
<dbReference type="PANTHER" id="PTHR45812">
    <property type="entry name" value="DNA POLYMERASE ZETA CATALYTIC SUBUNIT"/>
    <property type="match status" value="1"/>
</dbReference>
<dbReference type="Gene3D" id="3.30.342.10">
    <property type="entry name" value="DNA Polymerase, chain B, domain 1"/>
    <property type="match status" value="1"/>
</dbReference>
<dbReference type="InterPro" id="IPR017964">
    <property type="entry name" value="DNA-dir_DNA_pol_B_CS"/>
</dbReference>
<evidence type="ECO:0000259" key="26">
    <source>
        <dbReference type="Pfam" id="PF24065"/>
    </source>
</evidence>
<feature type="compositionally biased region" description="Basic and acidic residues" evidence="21">
    <location>
        <begin position="1019"/>
        <end position="1040"/>
    </location>
</feature>
<dbReference type="InterPro" id="IPR006134">
    <property type="entry name" value="DNA-dir_DNA_pol_B_multi_dom"/>
</dbReference>
<evidence type="ECO:0000256" key="3">
    <source>
        <dbReference type="ARBA" id="ARBA00005755"/>
    </source>
</evidence>
<keyword evidence="7 20" id="KW-0235">DNA replication</keyword>
<evidence type="ECO:0000259" key="23">
    <source>
        <dbReference type="Pfam" id="PF03104"/>
    </source>
</evidence>
<dbReference type="GO" id="GO:0006260">
    <property type="term" value="P:DNA replication"/>
    <property type="evidence" value="ECO:0007669"/>
    <property type="project" value="UniProtKB-KW"/>
</dbReference>
<dbReference type="InterPro" id="IPR042087">
    <property type="entry name" value="DNA_pol_B_thumb"/>
</dbReference>
<dbReference type="GO" id="GO:0000166">
    <property type="term" value="F:nucleotide binding"/>
    <property type="evidence" value="ECO:0007669"/>
    <property type="project" value="InterPro"/>
</dbReference>
<dbReference type="Proteomes" id="UP001161247">
    <property type="component" value="Chromosome 4"/>
</dbReference>
<comment type="subunit">
    <text evidence="19">Forms DNA polymerase zeta with REV7.</text>
</comment>
<dbReference type="SMART" id="SM00486">
    <property type="entry name" value="POLBc"/>
    <property type="match status" value="1"/>
</dbReference>
<dbReference type="InterPro" id="IPR006172">
    <property type="entry name" value="DNA-dir_DNA_pol_B"/>
</dbReference>
<dbReference type="GO" id="GO:0003887">
    <property type="term" value="F:DNA-directed DNA polymerase activity"/>
    <property type="evidence" value="ECO:0007669"/>
    <property type="project" value="UniProtKB-KW"/>
</dbReference>
<dbReference type="PROSITE" id="PS00116">
    <property type="entry name" value="DNA_POLYMERASE_B"/>
    <property type="match status" value="1"/>
</dbReference>
<feature type="compositionally biased region" description="Polar residues" evidence="21">
    <location>
        <begin position="773"/>
        <end position="794"/>
    </location>
</feature>
<keyword evidence="13 20" id="KW-0408">Iron</keyword>
<dbReference type="SUPFAM" id="SSF56672">
    <property type="entry name" value="DNA/RNA polymerases"/>
    <property type="match status" value="1"/>
</dbReference>
<feature type="region of interest" description="Disordered" evidence="21">
    <location>
        <begin position="507"/>
        <end position="534"/>
    </location>
</feature>
<dbReference type="CDD" id="cd05534">
    <property type="entry name" value="POLBc_zeta"/>
    <property type="match status" value="1"/>
</dbReference>
<keyword evidence="28" id="KW-1185">Reference proteome</keyword>
<dbReference type="InterPro" id="IPR023211">
    <property type="entry name" value="DNA_pol_palm_dom_sf"/>
</dbReference>
<evidence type="ECO:0000256" key="16">
    <source>
        <dbReference type="ARBA" id="ARBA00023204"/>
    </source>
</evidence>
<dbReference type="Pfam" id="PF24055">
    <property type="entry name" value="POL3_N"/>
    <property type="match status" value="1"/>
</dbReference>
<evidence type="ECO:0000256" key="12">
    <source>
        <dbReference type="ARBA" id="ARBA00022932"/>
    </source>
</evidence>
<comment type="cofactor">
    <cofactor evidence="1 20">
        <name>[4Fe-4S] cluster</name>
        <dbReference type="ChEBI" id="CHEBI:49883"/>
    </cofactor>
</comment>
<feature type="domain" description="DNA polymerase zeta catalytic subunit N-terminal" evidence="26">
    <location>
        <begin position="12"/>
        <end position="65"/>
    </location>
</feature>
<keyword evidence="15 20" id="KW-0238">DNA-binding</keyword>
<evidence type="ECO:0000256" key="20">
    <source>
        <dbReference type="RuleBase" id="RU000442"/>
    </source>
</evidence>
<dbReference type="Pfam" id="PF24065">
    <property type="entry name" value="REV3_N"/>
    <property type="match status" value="1"/>
</dbReference>
<evidence type="ECO:0000256" key="14">
    <source>
        <dbReference type="ARBA" id="ARBA00023014"/>
    </source>
</evidence>
<dbReference type="GO" id="GO:0051539">
    <property type="term" value="F:4 iron, 4 sulfur cluster binding"/>
    <property type="evidence" value="ECO:0007669"/>
    <property type="project" value="UniProtKB-KW"/>
</dbReference>
<dbReference type="EC" id="2.7.7.7" evidence="20"/>
<keyword evidence="4 20" id="KW-0004">4Fe-4S</keyword>
<evidence type="ECO:0000256" key="17">
    <source>
        <dbReference type="ARBA" id="ARBA00023242"/>
    </source>
</evidence>
<dbReference type="GO" id="GO:0003677">
    <property type="term" value="F:DNA binding"/>
    <property type="evidence" value="ECO:0007669"/>
    <property type="project" value="UniProtKB-KW"/>
</dbReference>
<dbReference type="InterPro" id="IPR006133">
    <property type="entry name" value="DNA-dir_DNA_pol_B_exonuc"/>
</dbReference>
<dbReference type="Pfam" id="PF14260">
    <property type="entry name" value="zf-C4pol"/>
    <property type="match status" value="1"/>
</dbReference>
<evidence type="ECO:0000256" key="18">
    <source>
        <dbReference type="ARBA" id="ARBA00049244"/>
    </source>
</evidence>